<evidence type="ECO:0008006" key="4">
    <source>
        <dbReference type="Google" id="ProtNLM"/>
    </source>
</evidence>
<accession>A0ABP7M661</accession>
<gene>
    <name evidence="2" type="ORF">GCM10022229_05540</name>
</gene>
<evidence type="ECO:0000313" key="2">
    <source>
        <dbReference type="EMBL" id="GAA3915273.1"/>
    </source>
</evidence>
<evidence type="ECO:0000313" key="3">
    <source>
        <dbReference type="Proteomes" id="UP001501727"/>
    </source>
</evidence>
<comment type="caution">
    <text evidence="2">The sequence shown here is derived from an EMBL/GenBank/DDBJ whole genome shotgun (WGS) entry which is preliminary data.</text>
</comment>
<feature type="transmembrane region" description="Helical" evidence="1">
    <location>
        <begin position="12"/>
        <end position="36"/>
    </location>
</feature>
<keyword evidence="1" id="KW-1133">Transmembrane helix</keyword>
<evidence type="ECO:0000256" key="1">
    <source>
        <dbReference type="SAM" id="Phobius"/>
    </source>
</evidence>
<organism evidence="2 3">
    <name type="scientific">Luteimonas lutimaris</name>
    <dbReference type="NCBI Taxonomy" id="698645"/>
    <lineage>
        <taxon>Bacteria</taxon>
        <taxon>Pseudomonadati</taxon>
        <taxon>Pseudomonadota</taxon>
        <taxon>Gammaproteobacteria</taxon>
        <taxon>Lysobacterales</taxon>
        <taxon>Lysobacteraceae</taxon>
        <taxon>Luteimonas</taxon>
    </lineage>
</organism>
<keyword evidence="3" id="KW-1185">Reference proteome</keyword>
<dbReference type="PROSITE" id="PS51257">
    <property type="entry name" value="PROKAR_LIPOPROTEIN"/>
    <property type="match status" value="1"/>
</dbReference>
<name>A0ABP7M661_9GAMM</name>
<feature type="transmembrane region" description="Helical" evidence="1">
    <location>
        <begin position="42"/>
        <end position="62"/>
    </location>
</feature>
<dbReference type="Proteomes" id="UP001501727">
    <property type="component" value="Unassembled WGS sequence"/>
</dbReference>
<keyword evidence="1" id="KW-0472">Membrane</keyword>
<reference evidence="3" key="1">
    <citation type="journal article" date="2019" name="Int. J. Syst. Evol. Microbiol.">
        <title>The Global Catalogue of Microorganisms (GCM) 10K type strain sequencing project: providing services to taxonomists for standard genome sequencing and annotation.</title>
        <authorList>
            <consortium name="The Broad Institute Genomics Platform"/>
            <consortium name="The Broad Institute Genome Sequencing Center for Infectious Disease"/>
            <person name="Wu L."/>
            <person name="Ma J."/>
        </authorList>
    </citation>
    <scope>NUCLEOTIDE SEQUENCE [LARGE SCALE GENOMIC DNA]</scope>
    <source>
        <strain evidence="3">JCM 16916</strain>
    </source>
</reference>
<protein>
    <recommendedName>
        <fullName evidence="4">PH domain-containing protein</fullName>
    </recommendedName>
</protein>
<dbReference type="RefSeq" id="WP_344758410.1">
    <property type="nucleotide sequence ID" value="NZ_BAAAZU010000003.1"/>
</dbReference>
<dbReference type="EMBL" id="BAAAZU010000003">
    <property type="protein sequence ID" value="GAA3915273.1"/>
    <property type="molecule type" value="Genomic_DNA"/>
</dbReference>
<sequence length="165" mass="18197">MSQISRYRTQPQLFLTVGGVGLVAAVIVGGCLLYDGESAVEVAIFTLATTALVSAIGASIALQRAVIDRSAGTLRYANFMTFYRWRTLRIEDIDELVYDDCKDKRKAVVSGLLIYMKRADGKRRLHRLLDHGISYLGGPSDFFRDIANAVRSARPRASISPVLLD</sequence>
<proteinExistence type="predicted"/>
<keyword evidence="1" id="KW-0812">Transmembrane</keyword>